<comment type="caution">
    <text evidence="1">The sequence shown here is derived from an EMBL/GenBank/DDBJ whole genome shotgun (WGS) entry which is preliminary data.</text>
</comment>
<accession>A0A917UYR4</accession>
<dbReference type="EMBL" id="BMNQ01000024">
    <property type="protein sequence ID" value="GGJ96727.1"/>
    <property type="molecule type" value="Genomic_DNA"/>
</dbReference>
<evidence type="ECO:0008006" key="3">
    <source>
        <dbReference type="Google" id="ProtNLM"/>
    </source>
</evidence>
<keyword evidence="2" id="KW-1185">Reference proteome</keyword>
<dbReference type="Proteomes" id="UP000658382">
    <property type="component" value="Unassembled WGS sequence"/>
</dbReference>
<name>A0A917UYR4_9BACI</name>
<gene>
    <name evidence="1" type="ORF">GCM10007063_18970</name>
</gene>
<sequence length="99" mass="11303">MPQTITVKVKLLPAKEQAFIDQKVRRAIVNFAKENQISVMRLKQLANIRQTTRTSRLRTLSHSRIPPVKPGLTSLDVGISKLCYNFIYNEGHFLAVKKV</sequence>
<reference evidence="1" key="1">
    <citation type="journal article" date="2014" name="Int. J. Syst. Evol. Microbiol.">
        <title>Complete genome sequence of Corynebacterium casei LMG S-19264T (=DSM 44701T), isolated from a smear-ripened cheese.</title>
        <authorList>
            <consortium name="US DOE Joint Genome Institute (JGI-PGF)"/>
            <person name="Walter F."/>
            <person name="Albersmeier A."/>
            <person name="Kalinowski J."/>
            <person name="Ruckert C."/>
        </authorList>
    </citation>
    <scope>NUCLEOTIDE SEQUENCE</scope>
    <source>
        <strain evidence="1">JCM 12580</strain>
    </source>
</reference>
<evidence type="ECO:0000313" key="1">
    <source>
        <dbReference type="EMBL" id="GGJ96727.1"/>
    </source>
</evidence>
<evidence type="ECO:0000313" key="2">
    <source>
        <dbReference type="Proteomes" id="UP000658382"/>
    </source>
</evidence>
<organism evidence="1 2">
    <name type="scientific">Lentibacillus kapialis</name>
    <dbReference type="NCBI Taxonomy" id="340214"/>
    <lineage>
        <taxon>Bacteria</taxon>
        <taxon>Bacillati</taxon>
        <taxon>Bacillota</taxon>
        <taxon>Bacilli</taxon>
        <taxon>Bacillales</taxon>
        <taxon>Bacillaceae</taxon>
        <taxon>Lentibacillus</taxon>
    </lineage>
</organism>
<protein>
    <recommendedName>
        <fullName evidence="3">Transposase</fullName>
    </recommendedName>
</protein>
<dbReference type="AlphaFoldDB" id="A0A917UYR4"/>
<reference evidence="1" key="2">
    <citation type="submission" date="2020-09" db="EMBL/GenBank/DDBJ databases">
        <authorList>
            <person name="Sun Q."/>
            <person name="Ohkuma M."/>
        </authorList>
    </citation>
    <scope>NUCLEOTIDE SEQUENCE</scope>
    <source>
        <strain evidence="1">JCM 12580</strain>
    </source>
</reference>
<proteinExistence type="predicted"/>